<evidence type="ECO:0000256" key="1">
    <source>
        <dbReference type="ARBA" id="ARBA00022801"/>
    </source>
</evidence>
<dbReference type="Gene3D" id="1.50.10.10">
    <property type="match status" value="1"/>
</dbReference>
<accession>A0ABQ4JB67</accession>
<dbReference type="InterPro" id="IPR012341">
    <property type="entry name" value="6hp_glycosidase-like_sf"/>
</dbReference>
<keyword evidence="1" id="KW-0378">Hydrolase</keyword>
<keyword evidence="3" id="KW-1185">Reference proteome</keyword>
<evidence type="ECO:0008006" key="4">
    <source>
        <dbReference type="Google" id="ProtNLM"/>
    </source>
</evidence>
<dbReference type="InterPro" id="IPR010905">
    <property type="entry name" value="Glyco_hydro_88"/>
</dbReference>
<proteinExistence type="predicted"/>
<dbReference type="EMBL" id="BOPC01000031">
    <property type="protein sequence ID" value="GIJ27333.1"/>
    <property type="molecule type" value="Genomic_DNA"/>
</dbReference>
<organism evidence="2 3">
    <name type="scientific">Micromonospora qiuiae</name>
    <dbReference type="NCBI Taxonomy" id="502268"/>
    <lineage>
        <taxon>Bacteria</taxon>
        <taxon>Bacillati</taxon>
        <taxon>Actinomycetota</taxon>
        <taxon>Actinomycetes</taxon>
        <taxon>Micromonosporales</taxon>
        <taxon>Micromonosporaceae</taxon>
        <taxon>Micromonospora</taxon>
    </lineage>
</organism>
<dbReference type="PANTHER" id="PTHR41814">
    <property type="entry name" value="EXPRESSED PROTEIN"/>
    <property type="match status" value="1"/>
</dbReference>
<sequence length="330" mass="35192">MRLRDGSHVEPSERVLTALLAMQRQSWEQGVAGHAALDLGLDDLVVLLADAAVTRQHRDGRLGDAGAETGAVNGAACGEAVRHAAAVTGDPRFAAALDAQLRWLRADAPRAADGTLFHLLGSREIWADTVYMVVPLLAVAGYPERAAEQVRGHRDRLYDPGSGLYAARWDEQRSRLTHPQHWGTGNGWVVAGISRALGLRTDWPPGVRDGLAAHAREVIDACLTYRGDDGLFSDVLDDPATFRETNVAQMLAYATLSGAADGWLPASYAEVGRELVTAAGRRVDARGLVTGVSGAPAFTAPGTSSEAQAFHLLAHAALHRLPAAARDERR</sequence>
<dbReference type="RefSeq" id="WP_204034904.1">
    <property type="nucleotide sequence ID" value="NZ_BOPC01000031.1"/>
</dbReference>
<name>A0ABQ4JB67_9ACTN</name>
<comment type="caution">
    <text evidence="2">The sequence shown here is derived from an EMBL/GenBank/DDBJ whole genome shotgun (WGS) entry which is preliminary data.</text>
</comment>
<evidence type="ECO:0000313" key="2">
    <source>
        <dbReference type="EMBL" id="GIJ27333.1"/>
    </source>
</evidence>
<dbReference type="InterPro" id="IPR008928">
    <property type="entry name" value="6-hairpin_glycosidase_sf"/>
</dbReference>
<evidence type="ECO:0000313" key="3">
    <source>
        <dbReference type="Proteomes" id="UP000653076"/>
    </source>
</evidence>
<dbReference type="Pfam" id="PF07470">
    <property type="entry name" value="Glyco_hydro_88"/>
    <property type="match status" value="1"/>
</dbReference>
<dbReference type="SUPFAM" id="SSF48208">
    <property type="entry name" value="Six-hairpin glycosidases"/>
    <property type="match status" value="1"/>
</dbReference>
<dbReference type="PANTHER" id="PTHR41814:SF1">
    <property type="entry name" value="CELLULASE"/>
    <property type="match status" value="1"/>
</dbReference>
<gene>
    <name evidence="2" type="ORF">Vqi01_24950</name>
</gene>
<protein>
    <recommendedName>
        <fullName evidence="4">Glycosyl hydrolase family 88</fullName>
    </recommendedName>
</protein>
<reference evidence="2 3" key="1">
    <citation type="submission" date="2021-01" db="EMBL/GenBank/DDBJ databases">
        <title>Whole genome shotgun sequence of Verrucosispora qiuiae NBRC 106684.</title>
        <authorList>
            <person name="Komaki H."/>
            <person name="Tamura T."/>
        </authorList>
    </citation>
    <scope>NUCLEOTIDE SEQUENCE [LARGE SCALE GENOMIC DNA]</scope>
    <source>
        <strain evidence="2 3">NBRC 106684</strain>
    </source>
</reference>
<dbReference type="Proteomes" id="UP000653076">
    <property type="component" value="Unassembled WGS sequence"/>
</dbReference>